<dbReference type="Proteomes" id="UP001392437">
    <property type="component" value="Unassembled WGS sequence"/>
</dbReference>
<dbReference type="Gene3D" id="3.30.780.10">
    <property type="entry name" value="SUI1-like domain"/>
    <property type="match status" value="1"/>
</dbReference>
<organism evidence="7 8">
    <name type="scientific">Apiospora kogelbergensis</name>
    <dbReference type="NCBI Taxonomy" id="1337665"/>
    <lineage>
        <taxon>Eukaryota</taxon>
        <taxon>Fungi</taxon>
        <taxon>Dikarya</taxon>
        <taxon>Ascomycota</taxon>
        <taxon>Pezizomycotina</taxon>
        <taxon>Sordariomycetes</taxon>
        <taxon>Xylariomycetidae</taxon>
        <taxon>Amphisphaeriales</taxon>
        <taxon>Apiosporaceae</taxon>
        <taxon>Apiospora</taxon>
    </lineage>
</organism>
<evidence type="ECO:0000256" key="6">
    <source>
        <dbReference type="ARBA" id="ARBA00035191"/>
    </source>
</evidence>
<evidence type="ECO:0000256" key="4">
    <source>
        <dbReference type="ARBA" id="ARBA00023128"/>
    </source>
</evidence>
<dbReference type="PANTHER" id="PTHR13477">
    <property type="entry name" value="MITOCHONDRIAL 39S RIBOSOMAL PROTEIN L49"/>
    <property type="match status" value="1"/>
</dbReference>
<dbReference type="GO" id="GO:0003735">
    <property type="term" value="F:structural constituent of ribosome"/>
    <property type="evidence" value="ECO:0007669"/>
    <property type="project" value="InterPro"/>
</dbReference>
<dbReference type="GO" id="GO:0005762">
    <property type="term" value="C:mitochondrial large ribosomal subunit"/>
    <property type="evidence" value="ECO:0007669"/>
    <property type="project" value="TreeGrafter"/>
</dbReference>
<dbReference type="Pfam" id="PF05046">
    <property type="entry name" value="Img2"/>
    <property type="match status" value="1"/>
</dbReference>
<dbReference type="AlphaFoldDB" id="A0AAW0QGN0"/>
<proteinExistence type="inferred from homology"/>
<evidence type="ECO:0000256" key="5">
    <source>
        <dbReference type="ARBA" id="ARBA00023274"/>
    </source>
</evidence>
<comment type="caution">
    <text evidence="7">The sequence shown here is derived from an EMBL/GenBank/DDBJ whole genome shotgun (WGS) entry which is preliminary data.</text>
</comment>
<evidence type="ECO:0000256" key="2">
    <source>
        <dbReference type="ARBA" id="ARBA00005677"/>
    </source>
</evidence>
<dbReference type="EMBL" id="JAQQWP010000009">
    <property type="protein sequence ID" value="KAK8100871.1"/>
    <property type="molecule type" value="Genomic_DNA"/>
</dbReference>
<sequence length="148" mass="16006">MSWRTLTPLRAATAVRLPFAAHNAATPICARFLTTATTQTPPQAPIATPSELSSAAATGPARSIPALPYFVGRTHLNKLAVYQRKTQGTRLMTLVKKGEGNLQALKQDIAQFLDIPTHDVKVGNVTGHILVKGHKRDEVVAFLRNLGF</sequence>
<reference evidence="7 8" key="1">
    <citation type="submission" date="2023-01" db="EMBL/GenBank/DDBJ databases">
        <title>Analysis of 21 Apiospora genomes using comparative genomics revels a genus with tremendous synthesis potential of carbohydrate active enzymes and secondary metabolites.</title>
        <authorList>
            <person name="Sorensen T."/>
        </authorList>
    </citation>
    <scope>NUCLEOTIDE SEQUENCE [LARGE SCALE GENOMIC DNA]</scope>
    <source>
        <strain evidence="7 8">CBS 117206</strain>
    </source>
</reference>
<name>A0AAW0QGN0_9PEZI</name>
<comment type="similarity">
    <text evidence="2">Belongs to the mitochondrion-specific ribosomal protein mL49 family.</text>
</comment>
<dbReference type="PANTHER" id="PTHR13477:SF0">
    <property type="entry name" value="LARGE RIBOSOMAL SUBUNIT PROTEIN ML49"/>
    <property type="match status" value="1"/>
</dbReference>
<evidence type="ECO:0000313" key="8">
    <source>
        <dbReference type="Proteomes" id="UP001392437"/>
    </source>
</evidence>
<protein>
    <recommendedName>
        <fullName evidence="6">Large ribosomal subunit protein mL49</fullName>
    </recommendedName>
</protein>
<dbReference type="GO" id="GO:0006412">
    <property type="term" value="P:translation"/>
    <property type="evidence" value="ECO:0007669"/>
    <property type="project" value="InterPro"/>
</dbReference>
<keyword evidence="8" id="KW-1185">Reference proteome</keyword>
<comment type="subcellular location">
    <subcellularLocation>
        <location evidence="1">Mitochondrion</location>
    </subcellularLocation>
</comment>
<dbReference type="InterPro" id="IPR007740">
    <property type="entry name" value="Ribosomal_mL49"/>
</dbReference>
<keyword evidence="4" id="KW-0496">Mitochondrion</keyword>
<evidence type="ECO:0000256" key="1">
    <source>
        <dbReference type="ARBA" id="ARBA00004173"/>
    </source>
</evidence>
<gene>
    <name evidence="7" type="ORF">PG999_011245</name>
</gene>
<keyword evidence="3 7" id="KW-0689">Ribosomal protein</keyword>
<keyword evidence="5" id="KW-0687">Ribonucleoprotein</keyword>
<evidence type="ECO:0000313" key="7">
    <source>
        <dbReference type="EMBL" id="KAK8100871.1"/>
    </source>
</evidence>
<evidence type="ECO:0000256" key="3">
    <source>
        <dbReference type="ARBA" id="ARBA00022980"/>
    </source>
</evidence>
<accession>A0AAW0QGN0</accession>